<dbReference type="PANTHER" id="PTHR22946:SF0">
    <property type="entry name" value="DIENELACTONE HYDROLASE DOMAIN-CONTAINING PROTEIN"/>
    <property type="match status" value="1"/>
</dbReference>
<dbReference type="EMBL" id="BOMH01000019">
    <property type="protein sequence ID" value="GID64927.1"/>
    <property type="molecule type" value="Genomic_DNA"/>
</dbReference>
<dbReference type="InterPro" id="IPR050261">
    <property type="entry name" value="FrsA_esterase"/>
</dbReference>
<dbReference type="InterPro" id="IPR025890">
    <property type="entry name" value="Abhydrolase_bac"/>
</dbReference>
<comment type="similarity">
    <text evidence="1">Belongs to the AB hydrolase superfamily.</text>
</comment>
<dbReference type="Pfam" id="PF12715">
    <property type="entry name" value="Abhydrolase_7"/>
    <property type="match status" value="1"/>
</dbReference>
<dbReference type="InterPro" id="IPR029058">
    <property type="entry name" value="AB_hydrolase_fold"/>
</dbReference>
<evidence type="ECO:0000313" key="3">
    <source>
        <dbReference type="EMBL" id="GID64927.1"/>
    </source>
</evidence>
<comment type="caution">
    <text evidence="3">The sequence shown here is derived from an EMBL/GenBank/DDBJ whole genome shotgun (WGS) entry which is preliminary data.</text>
</comment>
<keyword evidence="3" id="KW-0378">Hydrolase</keyword>
<organism evidence="3 4">
    <name type="scientific">Actinoplanes cyaneus</name>
    <dbReference type="NCBI Taxonomy" id="52696"/>
    <lineage>
        <taxon>Bacteria</taxon>
        <taxon>Bacillati</taxon>
        <taxon>Actinomycetota</taxon>
        <taxon>Actinomycetes</taxon>
        <taxon>Micromonosporales</taxon>
        <taxon>Micromonosporaceae</taxon>
        <taxon>Actinoplanes</taxon>
    </lineage>
</organism>
<evidence type="ECO:0000256" key="2">
    <source>
        <dbReference type="SAM" id="SignalP"/>
    </source>
</evidence>
<dbReference type="GO" id="GO:0016787">
    <property type="term" value="F:hydrolase activity"/>
    <property type="evidence" value="ECO:0007669"/>
    <property type="project" value="UniProtKB-KW"/>
</dbReference>
<name>A0A919M3U9_9ACTN</name>
<dbReference type="RefSeq" id="WP_203740621.1">
    <property type="nucleotide sequence ID" value="NZ_BAAAUC010000044.1"/>
</dbReference>
<dbReference type="Gene3D" id="3.40.50.1820">
    <property type="entry name" value="alpha/beta hydrolase"/>
    <property type="match status" value="1"/>
</dbReference>
<evidence type="ECO:0000256" key="1">
    <source>
        <dbReference type="ARBA" id="ARBA00008645"/>
    </source>
</evidence>
<feature type="signal peptide" evidence="2">
    <location>
        <begin position="1"/>
        <end position="23"/>
    </location>
</feature>
<sequence>MKRRALISLPAATLATSLPEAPAASEATTGTAAAGAPEAAAAATTAEAAAGFESPAVIDGNLPVFYERLKDELTFPLAWPDSREKDFRSWKRRARAQVEELLWQPADRTPFDVEVVDEQPGEGYRRRQVIFNVTRHSRVRATMLVPDGRGPFPAALLLHDHGAKFDIGKEKVIEPWYDETRRASAQAWSVKYFSGRFIGDVLARRGYAVLAVDALGWGDRGGVTYDGQQALASNLYNLGSSPAGLMAREDVRAAAMLAGLPEVDGRRVAAVGFSMGGFRAWQVAALSDHIAATVSACWMTGLKEMMVPGNNTLRGQSAFFMLHPGLFRFLDLPDVATIAAPRPMFVFDGELDPLFTAAGRETAYRKMASVWKAQHARERLRTQVWPGLGHVFVDRMQEVAFDWLDRWLRPYAA</sequence>
<dbReference type="PANTHER" id="PTHR22946">
    <property type="entry name" value="DIENELACTONE HYDROLASE DOMAIN-CONTAINING PROTEIN-RELATED"/>
    <property type="match status" value="1"/>
</dbReference>
<protein>
    <submittedName>
        <fullName evidence="3">Hydrolase</fullName>
    </submittedName>
</protein>
<accession>A0A919M3U9</accession>
<dbReference type="Proteomes" id="UP000619479">
    <property type="component" value="Unassembled WGS sequence"/>
</dbReference>
<dbReference type="AlphaFoldDB" id="A0A919M3U9"/>
<feature type="chain" id="PRO_5037204349" evidence="2">
    <location>
        <begin position="24"/>
        <end position="413"/>
    </location>
</feature>
<gene>
    <name evidence="3" type="ORF">Acy02nite_28080</name>
</gene>
<keyword evidence="2" id="KW-0732">Signal</keyword>
<proteinExistence type="inferred from homology"/>
<reference evidence="3" key="1">
    <citation type="submission" date="2021-01" db="EMBL/GenBank/DDBJ databases">
        <title>Whole genome shotgun sequence of Actinoplanes cyaneus NBRC 14990.</title>
        <authorList>
            <person name="Komaki H."/>
            <person name="Tamura T."/>
        </authorList>
    </citation>
    <scope>NUCLEOTIDE SEQUENCE</scope>
    <source>
        <strain evidence="3">NBRC 14990</strain>
    </source>
</reference>
<dbReference type="SUPFAM" id="SSF53474">
    <property type="entry name" value="alpha/beta-Hydrolases"/>
    <property type="match status" value="1"/>
</dbReference>
<keyword evidence="4" id="KW-1185">Reference proteome</keyword>
<evidence type="ECO:0000313" key="4">
    <source>
        <dbReference type="Proteomes" id="UP000619479"/>
    </source>
</evidence>